<protein>
    <recommendedName>
        <fullName evidence="1">HSR domain-containing protein</fullName>
    </recommendedName>
</protein>
<evidence type="ECO:0000313" key="2">
    <source>
        <dbReference type="Ensembl" id="ENSAMEP00000036317.1"/>
    </source>
</evidence>
<dbReference type="PANTHER" id="PTHR46386:SF1">
    <property type="entry name" value="NUCLEAR BODY PROTEIN SP140-LIKE PROTEIN"/>
    <property type="match status" value="1"/>
</dbReference>
<reference evidence="2" key="2">
    <citation type="submission" date="2025-08" db="UniProtKB">
        <authorList>
            <consortium name="Ensembl"/>
        </authorList>
    </citation>
    <scope>IDENTIFICATION</scope>
</reference>
<dbReference type="PROSITE" id="PS51414">
    <property type="entry name" value="HSR"/>
    <property type="match status" value="1"/>
</dbReference>
<name>A0A7N5K839_AILME</name>
<reference evidence="2 3" key="1">
    <citation type="journal article" date="2010" name="Nature">
        <title>The sequence and de novo assembly of the giant panda genome.</title>
        <authorList>
            <person name="Li R."/>
            <person name="Fan W."/>
            <person name="Tian G."/>
            <person name="Zhu H."/>
            <person name="He L."/>
            <person name="Cai J."/>
            <person name="Huang Q."/>
            <person name="Cai Q."/>
            <person name="Li B."/>
            <person name="Bai Y."/>
            <person name="Zhang Z."/>
            <person name="Zhang Y."/>
            <person name="Wang W."/>
            <person name="Li J."/>
            <person name="Wei F."/>
            <person name="Li H."/>
            <person name="Jian M."/>
            <person name="Li J."/>
            <person name="Zhang Z."/>
            <person name="Nielsen R."/>
            <person name="Li D."/>
            <person name="Gu W."/>
            <person name="Yang Z."/>
            <person name="Xuan Z."/>
            <person name="Ryder O.A."/>
            <person name="Leung F.C."/>
            <person name="Zhou Y."/>
            <person name="Cao J."/>
            <person name="Sun X."/>
            <person name="Fu Y."/>
            <person name="Fang X."/>
            <person name="Guo X."/>
            <person name="Wang B."/>
            <person name="Hou R."/>
            <person name="Shen F."/>
            <person name="Mu B."/>
            <person name="Ni P."/>
            <person name="Lin R."/>
            <person name="Qian W."/>
            <person name="Wang G."/>
            <person name="Yu C."/>
            <person name="Nie W."/>
            <person name="Wang J."/>
            <person name="Wu Z."/>
            <person name="Liang H."/>
            <person name="Min J."/>
            <person name="Wu Q."/>
            <person name="Cheng S."/>
            <person name="Ruan J."/>
            <person name="Wang M."/>
            <person name="Shi Z."/>
            <person name="Wen M."/>
            <person name="Liu B."/>
            <person name="Ren X."/>
            <person name="Zheng H."/>
            <person name="Dong D."/>
            <person name="Cook K."/>
            <person name="Shan G."/>
            <person name="Zhang H."/>
            <person name="Kosiol C."/>
            <person name="Xie X."/>
            <person name="Lu Z."/>
            <person name="Zheng H."/>
            <person name="Li Y."/>
            <person name="Steiner C.C."/>
            <person name="Lam T.T."/>
            <person name="Lin S."/>
            <person name="Zhang Q."/>
            <person name="Li G."/>
            <person name="Tian J."/>
            <person name="Gong T."/>
            <person name="Liu H."/>
            <person name="Zhang D."/>
            <person name="Fang L."/>
            <person name="Ye C."/>
            <person name="Zhang J."/>
            <person name="Hu W."/>
            <person name="Xu A."/>
            <person name="Ren Y."/>
            <person name="Zhang G."/>
            <person name="Bruford M.W."/>
            <person name="Li Q."/>
            <person name="Ma L."/>
            <person name="Guo Y."/>
            <person name="An N."/>
            <person name="Hu Y."/>
            <person name="Zheng Y."/>
            <person name="Shi Y."/>
            <person name="Li Z."/>
            <person name="Liu Q."/>
            <person name="Chen Y."/>
            <person name="Zhao J."/>
            <person name="Qu N."/>
            <person name="Zhao S."/>
            <person name="Tian F."/>
            <person name="Wang X."/>
            <person name="Wang H."/>
            <person name="Xu L."/>
            <person name="Liu X."/>
            <person name="Vinar T."/>
            <person name="Wang Y."/>
            <person name="Lam T.W."/>
            <person name="Yiu S.M."/>
            <person name="Liu S."/>
            <person name="Zhang H."/>
            <person name="Li D."/>
            <person name="Huang Y."/>
            <person name="Wang X."/>
            <person name="Yang G."/>
            <person name="Jiang Z."/>
            <person name="Wang J."/>
            <person name="Qin N."/>
            <person name="Li L."/>
            <person name="Li J."/>
            <person name="Bolund L."/>
            <person name="Kristiansen K."/>
            <person name="Wong G.K."/>
            <person name="Olson M."/>
            <person name="Zhang X."/>
            <person name="Li S."/>
            <person name="Yang H."/>
            <person name="Wang J."/>
            <person name="Wang J."/>
        </authorList>
    </citation>
    <scope>NUCLEOTIDE SEQUENCE [LARGE SCALE GENOMIC DNA]</scope>
</reference>
<sequence length="70" mass="8359">MVFFLPRASTEDQNIDDRLIYETLFKHFKRHKVEISSAIRKPFPFFECLRDLLLLTEGMVLCAAHWSWAE</sequence>
<accession>A0A7N5K839</accession>
<proteinExistence type="predicted"/>
<dbReference type="Proteomes" id="UP000008912">
    <property type="component" value="Unassembled WGS sequence"/>
</dbReference>
<dbReference type="AlphaFoldDB" id="A0A7N5K839"/>
<organism evidence="2 3">
    <name type="scientific">Ailuropoda melanoleuca</name>
    <name type="common">Giant panda</name>
    <dbReference type="NCBI Taxonomy" id="9646"/>
    <lineage>
        <taxon>Eukaryota</taxon>
        <taxon>Metazoa</taxon>
        <taxon>Chordata</taxon>
        <taxon>Craniata</taxon>
        <taxon>Vertebrata</taxon>
        <taxon>Euteleostomi</taxon>
        <taxon>Mammalia</taxon>
        <taxon>Eutheria</taxon>
        <taxon>Laurasiatheria</taxon>
        <taxon>Carnivora</taxon>
        <taxon>Caniformia</taxon>
        <taxon>Ursidae</taxon>
        <taxon>Ailuropoda</taxon>
    </lineage>
</organism>
<dbReference type="GO" id="GO:0000981">
    <property type="term" value="F:DNA-binding transcription factor activity, RNA polymerase II-specific"/>
    <property type="evidence" value="ECO:0007669"/>
    <property type="project" value="TreeGrafter"/>
</dbReference>
<dbReference type="PANTHER" id="PTHR46386">
    <property type="entry name" value="NUCLEAR BODY PROTEIN SP140"/>
    <property type="match status" value="1"/>
</dbReference>
<dbReference type="Ensembl" id="ENSAMET00000032790.1">
    <property type="protein sequence ID" value="ENSAMEP00000036317.1"/>
    <property type="gene ID" value="ENSAMEG00000028571.1"/>
</dbReference>
<reference evidence="2" key="3">
    <citation type="submission" date="2025-09" db="UniProtKB">
        <authorList>
            <consortium name="Ensembl"/>
        </authorList>
    </citation>
    <scope>IDENTIFICATION</scope>
</reference>
<dbReference type="InParanoid" id="A0A7N5K839"/>
<dbReference type="Pfam" id="PF03172">
    <property type="entry name" value="HSR"/>
    <property type="match status" value="1"/>
</dbReference>
<dbReference type="InterPro" id="IPR043563">
    <property type="entry name" value="Sp110/Sp140/Sp140L-like"/>
</dbReference>
<feature type="domain" description="HSR" evidence="1">
    <location>
        <begin position="4"/>
        <end position="70"/>
    </location>
</feature>
<keyword evidence="3" id="KW-1185">Reference proteome</keyword>
<evidence type="ECO:0000313" key="3">
    <source>
        <dbReference type="Proteomes" id="UP000008912"/>
    </source>
</evidence>
<dbReference type="InterPro" id="IPR004865">
    <property type="entry name" value="HSR_dom"/>
</dbReference>
<dbReference type="GO" id="GO:0005634">
    <property type="term" value="C:nucleus"/>
    <property type="evidence" value="ECO:0007669"/>
    <property type="project" value="InterPro"/>
</dbReference>
<evidence type="ECO:0000259" key="1">
    <source>
        <dbReference type="PROSITE" id="PS51414"/>
    </source>
</evidence>